<evidence type="ECO:0000313" key="1">
    <source>
        <dbReference type="Proteomes" id="UP000504610"/>
    </source>
</evidence>
<gene>
    <name evidence="2" type="primary">LOC108832403</name>
</gene>
<proteinExistence type="predicted"/>
<sequence length="163" mass="19619">MFQRRKPIFQKVSKILKDSILRRPIIPRLKLPIKQSRSAKRVKLLQQYNYKFLQEYLFSPSRTPYMGYRRKRIRISTSGLKHIYSLLFLSWCMGQRNDECSVDTLSQSWIEMEPLHCACGVASPSRKLSKPFDYFHDDSIDVKAERFIQKFYHEMRMQEPEFD</sequence>
<reference evidence="2" key="2">
    <citation type="submission" date="2025-08" db="UniProtKB">
        <authorList>
            <consortium name="RefSeq"/>
        </authorList>
    </citation>
    <scope>IDENTIFICATION</scope>
    <source>
        <tissue evidence="2">Leaf</tissue>
    </source>
</reference>
<dbReference type="PANTHER" id="PTHR33265">
    <property type="entry name" value="AVR9/CF-9 RAPIDLY ELICITED PROTEIN-RELATED"/>
    <property type="match status" value="1"/>
</dbReference>
<dbReference type="Pfam" id="PF05553">
    <property type="entry name" value="DUF761"/>
    <property type="match status" value="1"/>
</dbReference>
<dbReference type="RefSeq" id="XP_018461396.2">
    <property type="nucleotide sequence ID" value="XM_018605894.2"/>
</dbReference>
<dbReference type="Proteomes" id="UP000504610">
    <property type="component" value="Chromosome 2"/>
</dbReference>
<dbReference type="OrthoDB" id="1936669at2759"/>
<evidence type="ECO:0000313" key="2">
    <source>
        <dbReference type="RefSeq" id="XP_018461396.2"/>
    </source>
</evidence>
<name>A0A6J0LPV6_RAPSA</name>
<keyword evidence="1" id="KW-1185">Reference proteome</keyword>
<protein>
    <submittedName>
        <fullName evidence="2">LOW QUALITY PROTEIN: uncharacterized protein LOC108832403</fullName>
    </submittedName>
</protein>
<dbReference type="KEGG" id="rsz:108832403"/>
<dbReference type="AlphaFoldDB" id="A0A6J0LPV6"/>
<accession>A0A6J0LPV6</accession>
<organism evidence="1 2">
    <name type="scientific">Raphanus sativus</name>
    <name type="common">Radish</name>
    <name type="synonym">Raphanus raphanistrum var. sativus</name>
    <dbReference type="NCBI Taxonomy" id="3726"/>
    <lineage>
        <taxon>Eukaryota</taxon>
        <taxon>Viridiplantae</taxon>
        <taxon>Streptophyta</taxon>
        <taxon>Embryophyta</taxon>
        <taxon>Tracheophyta</taxon>
        <taxon>Spermatophyta</taxon>
        <taxon>Magnoliopsida</taxon>
        <taxon>eudicotyledons</taxon>
        <taxon>Gunneridae</taxon>
        <taxon>Pentapetalae</taxon>
        <taxon>rosids</taxon>
        <taxon>malvids</taxon>
        <taxon>Brassicales</taxon>
        <taxon>Brassicaceae</taxon>
        <taxon>Brassiceae</taxon>
        <taxon>Raphanus</taxon>
    </lineage>
</organism>
<dbReference type="PANTHER" id="PTHR33265:SF10">
    <property type="entry name" value="OS01G0133200 PROTEIN"/>
    <property type="match status" value="1"/>
</dbReference>
<reference evidence="1" key="1">
    <citation type="journal article" date="2019" name="Database">
        <title>The radish genome database (RadishGD): an integrated information resource for radish genomics.</title>
        <authorList>
            <person name="Yu H.J."/>
            <person name="Baek S."/>
            <person name="Lee Y.J."/>
            <person name="Cho A."/>
            <person name="Mun J.H."/>
        </authorList>
    </citation>
    <scope>NUCLEOTIDE SEQUENCE [LARGE SCALE GENOMIC DNA]</scope>
    <source>
        <strain evidence="1">cv. WK10039</strain>
    </source>
</reference>
<dbReference type="InterPro" id="IPR008480">
    <property type="entry name" value="DUF761_pln"/>
</dbReference>
<dbReference type="GeneID" id="108832403"/>